<dbReference type="RefSeq" id="XP_002957087.1">
    <property type="nucleotide sequence ID" value="XM_002957041.1"/>
</dbReference>
<dbReference type="EMBL" id="GL378389">
    <property type="protein sequence ID" value="EFJ41889.1"/>
    <property type="molecule type" value="Genomic_DNA"/>
</dbReference>
<comment type="similarity">
    <text evidence="2">Belongs to the auxin efflux carrier (TC 2.A.69.1) family.</text>
</comment>
<comment type="subcellular location">
    <subcellularLocation>
        <location evidence="1">Membrane</location>
        <topology evidence="1">Multi-pass membrane protein</topology>
    </subcellularLocation>
</comment>
<protein>
    <submittedName>
        <fullName evidence="9">Uncharacterized protein</fullName>
    </submittedName>
</protein>
<evidence type="ECO:0000256" key="3">
    <source>
        <dbReference type="ARBA" id="ARBA00022448"/>
    </source>
</evidence>
<dbReference type="AlphaFoldDB" id="D8UEI5"/>
<gene>
    <name evidence="9" type="ORF">VOLCADRAFT_98127</name>
</gene>
<feature type="region of interest" description="Disordered" evidence="7">
    <location>
        <begin position="175"/>
        <end position="205"/>
    </location>
</feature>
<evidence type="ECO:0000313" key="9">
    <source>
        <dbReference type="EMBL" id="EFJ41889.1"/>
    </source>
</evidence>
<keyword evidence="6 8" id="KW-0472">Membrane</keyword>
<accession>D8UEI5</accession>
<dbReference type="InterPro" id="IPR051107">
    <property type="entry name" value="Auxin_Efflux_Carrier"/>
</dbReference>
<keyword evidence="10" id="KW-1185">Reference proteome</keyword>
<dbReference type="InterPro" id="IPR004776">
    <property type="entry name" value="Mem_transp_PIN-like"/>
</dbReference>
<proteinExistence type="inferred from homology"/>
<dbReference type="GO" id="GO:0055085">
    <property type="term" value="P:transmembrane transport"/>
    <property type="evidence" value="ECO:0007669"/>
    <property type="project" value="InterPro"/>
</dbReference>
<keyword evidence="4 8" id="KW-0812">Transmembrane</keyword>
<evidence type="ECO:0000256" key="5">
    <source>
        <dbReference type="ARBA" id="ARBA00022989"/>
    </source>
</evidence>
<dbReference type="PANTHER" id="PTHR31752:SF18">
    <property type="entry name" value="AUXIN EFFLUX CARRIER COMPONENT 1"/>
    <property type="match status" value="1"/>
</dbReference>
<dbReference type="InParanoid" id="D8UEI5"/>
<feature type="transmembrane region" description="Helical" evidence="8">
    <location>
        <begin position="353"/>
        <end position="376"/>
    </location>
</feature>
<organism evidence="10">
    <name type="scientific">Volvox carteri f. nagariensis</name>
    <dbReference type="NCBI Taxonomy" id="3068"/>
    <lineage>
        <taxon>Eukaryota</taxon>
        <taxon>Viridiplantae</taxon>
        <taxon>Chlorophyta</taxon>
        <taxon>core chlorophytes</taxon>
        <taxon>Chlorophyceae</taxon>
        <taxon>CS clade</taxon>
        <taxon>Chlamydomonadales</taxon>
        <taxon>Volvocaceae</taxon>
        <taxon>Volvox</taxon>
    </lineage>
</organism>
<evidence type="ECO:0000256" key="7">
    <source>
        <dbReference type="SAM" id="MobiDB-lite"/>
    </source>
</evidence>
<dbReference type="GeneID" id="9622857"/>
<dbReference type="GO" id="GO:0016020">
    <property type="term" value="C:membrane"/>
    <property type="evidence" value="ECO:0007669"/>
    <property type="project" value="UniProtKB-SubCell"/>
</dbReference>
<dbReference type="Pfam" id="PF03547">
    <property type="entry name" value="Mem_trans"/>
    <property type="match status" value="1"/>
</dbReference>
<evidence type="ECO:0000256" key="1">
    <source>
        <dbReference type="ARBA" id="ARBA00004141"/>
    </source>
</evidence>
<evidence type="ECO:0000313" key="10">
    <source>
        <dbReference type="Proteomes" id="UP000001058"/>
    </source>
</evidence>
<feature type="transmembrane region" description="Helical" evidence="8">
    <location>
        <begin position="23"/>
        <end position="42"/>
    </location>
</feature>
<sequence>MLWTLLVQMGCTAWVLIFEGGKLSSWVSVMLVVMLMVMQATGAEAGGWGMGRGEIYMVAAGMAETATVAAVTHGPEAALAKEVPGAGAAALAPGGEDADGGNGDGVERAMAPAGMSIDHNLADGACADVCTAINPPPPICRQSRQLLPYSVVVSADTAVSVDACSSSLPGLQRAIASTSGGGRNGRSGTSPSFSTSSSSPSKEEPSLRHVAQLVLGNALMWTTGAATGVSMLGLHAVLDPDVPSHVRGLQFVEGTLAWLAKCSVPVSLFAMGLFSSNTGPGCGVDDARSARTVVSYLAVKLLVLPWVMVFVNSLLGLDGQLAQALLVLTCVPVGQNAFLVTEQFGEGAEVVTAVMQAGLLLMLPHVAGLMAGLRWMGLYQGATT</sequence>
<dbReference type="OrthoDB" id="2133778at2759"/>
<keyword evidence="3" id="KW-0813">Transport</keyword>
<feature type="compositionally biased region" description="Low complexity" evidence="7">
    <location>
        <begin position="186"/>
        <end position="200"/>
    </location>
</feature>
<reference evidence="9 10" key="1">
    <citation type="journal article" date="2010" name="Science">
        <title>Genomic analysis of organismal complexity in the multicellular green alga Volvox carteri.</title>
        <authorList>
            <person name="Prochnik S.E."/>
            <person name="Umen J."/>
            <person name="Nedelcu A.M."/>
            <person name="Hallmann A."/>
            <person name="Miller S.M."/>
            <person name="Nishii I."/>
            <person name="Ferris P."/>
            <person name="Kuo A."/>
            <person name="Mitros T."/>
            <person name="Fritz-Laylin L.K."/>
            <person name="Hellsten U."/>
            <person name="Chapman J."/>
            <person name="Simakov O."/>
            <person name="Rensing S.A."/>
            <person name="Terry A."/>
            <person name="Pangilinan J."/>
            <person name="Kapitonov V."/>
            <person name="Jurka J."/>
            <person name="Salamov A."/>
            <person name="Shapiro H."/>
            <person name="Schmutz J."/>
            <person name="Grimwood J."/>
            <person name="Lindquist E."/>
            <person name="Lucas S."/>
            <person name="Grigoriev I.V."/>
            <person name="Schmitt R."/>
            <person name="Kirk D."/>
            <person name="Rokhsar D.S."/>
        </authorList>
    </citation>
    <scope>NUCLEOTIDE SEQUENCE [LARGE SCALE GENOMIC DNA]</scope>
    <source>
        <strain evidence="10">f. Nagariensis / Eve</strain>
    </source>
</reference>
<evidence type="ECO:0000256" key="4">
    <source>
        <dbReference type="ARBA" id="ARBA00022692"/>
    </source>
</evidence>
<evidence type="ECO:0000256" key="2">
    <source>
        <dbReference type="ARBA" id="ARBA00009177"/>
    </source>
</evidence>
<evidence type="ECO:0000256" key="8">
    <source>
        <dbReference type="SAM" id="Phobius"/>
    </source>
</evidence>
<dbReference type="PANTHER" id="PTHR31752">
    <property type="entry name" value="AUXIN EFFLUX CARRIER COMPONENT 1B-RELATED"/>
    <property type="match status" value="1"/>
</dbReference>
<dbReference type="Proteomes" id="UP000001058">
    <property type="component" value="Unassembled WGS sequence"/>
</dbReference>
<feature type="transmembrane region" description="Helical" evidence="8">
    <location>
        <begin position="297"/>
        <end position="315"/>
    </location>
</feature>
<evidence type="ECO:0000256" key="6">
    <source>
        <dbReference type="ARBA" id="ARBA00023136"/>
    </source>
</evidence>
<keyword evidence="5 8" id="KW-1133">Transmembrane helix</keyword>
<name>D8UEI5_VOLCA</name>
<dbReference type="KEGG" id="vcn:VOLCADRAFT_98127"/>